<evidence type="ECO:0000256" key="9">
    <source>
        <dbReference type="SAM" id="Phobius"/>
    </source>
</evidence>
<comment type="caution">
    <text evidence="11">The sequence shown here is derived from an EMBL/GenBank/DDBJ whole genome shotgun (WGS) entry which is preliminary data.</text>
</comment>
<keyword evidence="2" id="KW-0145">Chemotaxis</keyword>
<comment type="similarity">
    <text evidence="7">Belongs to the methyl-accepting chemotaxis (MCP) protein family.</text>
</comment>
<protein>
    <submittedName>
        <fullName evidence="11">Methyl-accepting chemotaxis protein</fullName>
    </submittedName>
</protein>
<dbReference type="PANTHER" id="PTHR32089">
    <property type="entry name" value="METHYL-ACCEPTING CHEMOTAXIS PROTEIN MCPB"/>
    <property type="match status" value="1"/>
</dbReference>
<feature type="transmembrane region" description="Helical" evidence="9">
    <location>
        <begin position="90"/>
        <end position="107"/>
    </location>
</feature>
<feature type="transmembrane region" description="Helical" evidence="9">
    <location>
        <begin position="44"/>
        <end position="62"/>
    </location>
</feature>
<evidence type="ECO:0000259" key="10">
    <source>
        <dbReference type="PROSITE" id="PS50111"/>
    </source>
</evidence>
<organism evidence="11 12">
    <name type="scientific">Halopseudomonas salina</name>
    <dbReference type="NCBI Taxonomy" id="1323744"/>
    <lineage>
        <taxon>Bacteria</taxon>
        <taxon>Pseudomonadati</taxon>
        <taxon>Pseudomonadota</taxon>
        <taxon>Gammaproteobacteria</taxon>
        <taxon>Pseudomonadales</taxon>
        <taxon>Pseudomonadaceae</taxon>
        <taxon>Halopseudomonas</taxon>
    </lineage>
</organism>
<gene>
    <name evidence="11" type="ORF">GCM10007418_09870</name>
</gene>
<sequence length="506" mass="54235">MNTMQSSSLAAHYLKADRVMLVVLWVCQVFALGLAVWYGTWLQALLVGGGTLAVMHGLHALIGGTRLFRCVMGAALMVMSMLHINQSMGTVEMHFSIFVLLAVLIFYRDWLPIVVAAVVIAVHHLLFFYLQSRVAGVWLAAEATWGLVFVHAGYVVAETAVLVYLARESYRDARDGEMLASLTSAIMKNPEAMDLTHRATDATPVLLGFNRLIGQLDDLISGVQDTLKQLSGVSGAVSDKSGLVREGADRQASEAQYMSQAMQELSSATTDVARSAEEAAGAARNMNNHARQGNEAMQQIRVEIDSLSGDLAVTGDAVNGTANLANEIHQVVDMIRGVAEQTNLLALNAAIEAARAGDQGRGFAVVADEVRNLSQRTAKSTAEIQDLITRLQHASEAARSAMERSQESVQRCLGSADASASTLANMVEEMGHISRLNDMIATATLEQSTVGDDVSQHLVGVKDVARNNAEQAVALDGLSNEVDRLRTELESQALGFVTTAGARGRS</sequence>
<dbReference type="SMART" id="SM00283">
    <property type="entry name" value="MA"/>
    <property type="match status" value="1"/>
</dbReference>
<evidence type="ECO:0000313" key="11">
    <source>
        <dbReference type="EMBL" id="GGC92316.1"/>
    </source>
</evidence>
<proteinExistence type="inferred from homology"/>
<dbReference type="SUPFAM" id="SSF58104">
    <property type="entry name" value="Methyl-accepting chemotaxis protein (MCP) signaling domain"/>
    <property type="match status" value="1"/>
</dbReference>
<dbReference type="InterPro" id="IPR004089">
    <property type="entry name" value="MCPsignal_dom"/>
</dbReference>
<keyword evidence="6 8" id="KW-0807">Transducer</keyword>
<evidence type="ECO:0000256" key="7">
    <source>
        <dbReference type="ARBA" id="ARBA00029447"/>
    </source>
</evidence>
<evidence type="ECO:0000256" key="1">
    <source>
        <dbReference type="ARBA" id="ARBA00004370"/>
    </source>
</evidence>
<feature type="transmembrane region" description="Helical" evidence="9">
    <location>
        <begin position="114"/>
        <end position="131"/>
    </location>
</feature>
<feature type="transmembrane region" description="Helical" evidence="9">
    <location>
        <begin position="143"/>
        <end position="165"/>
    </location>
</feature>
<evidence type="ECO:0000256" key="6">
    <source>
        <dbReference type="ARBA" id="ARBA00023224"/>
    </source>
</evidence>
<comment type="subcellular location">
    <subcellularLocation>
        <location evidence="1">Membrane</location>
    </subcellularLocation>
</comment>
<dbReference type="PANTHER" id="PTHR32089:SF120">
    <property type="entry name" value="METHYL-ACCEPTING CHEMOTAXIS PROTEIN TLPQ"/>
    <property type="match status" value="1"/>
</dbReference>
<dbReference type="PROSITE" id="PS50111">
    <property type="entry name" value="CHEMOTAXIS_TRANSDUC_2"/>
    <property type="match status" value="1"/>
</dbReference>
<evidence type="ECO:0000256" key="4">
    <source>
        <dbReference type="ARBA" id="ARBA00022989"/>
    </source>
</evidence>
<dbReference type="PRINTS" id="PR00260">
    <property type="entry name" value="CHEMTRNSDUCR"/>
</dbReference>
<feature type="domain" description="Methyl-accepting transducer" evidence="10">
    <location>
        <begin position="226"/>
        <end position="462"/>
    </location>
</feature>
<evidence type="ECO:0000256" key="2">
    <source>
        <dbReference type="ARBA" id="ARBA00022500"/>
    </source>
</evidence>
<dbReference type="Gene3D" id="1.10.287.950">
    <property type="entry name" value="Methyl-accepting chemotaxis protein"/>
    <property type="match status" value="1"/>
</dbReference>
<evidence type="ECO:0000313" key="12">
    <source>
        <dbReference type="Proteomes" id="UP000638188"/>
    </source>
</evidence>
<reference evidence="12" key="1">
    <citation type="journal article" date="2019" name="Int. J. Syst. Evol. Microbiol.">
        <title>The Global Catalogue of Microorganisms (GCM) 10K type strain sequencing project: providing services to taxonomists for standard genome sequencing and annotation.</title>
        <authorList>
            <consortium name="The Broad Institute Genomics Platform"/>
            <consortium name="The Broad Institute Genome Sequencing Center for Infectious Disease"/>
            <person name="Wu L."/>
            <person name="Ma J."/>
        </authorList>
    </citation>
    <scope>NUCLEOTIDE SEQUENCE [LARGE SCALE GENOMIC DNA]</scope>
    <source>
        <strain evidence="12">CGMCC 1.12482</strain>
    </source>
</reference>
<keyword evidence="12" id="KW-1185">Reference proteome</keyword>
<feature type="transmembrane region" description="Helical" evidence="9">
    <location>
        <begin position="21"/>
        <end position="38"/>
    </location>
</feature>
<keyword evidence="3 9" id="KW-0812">Transmembrane</keyword>
<evidence type="ECO:0000256" key="8">
    <source>
        <dbReference type="PROSITE-ProRule" id="PRU00284"/>
    </source>
</evidence>
<name>A0ABQ1PAA8_9GAMM</name>
<dbReference type="EMBL" id="BMFF01000002">
    <property type="protein sequence ID" value="GGC92316.1"/>
    <property type="molecule type" value="Genomic_DNA"/>
</dbReference>
<evidence type="ECO:0000256" key="5">
    <source>
        <dbReference type="ARBA" id="ARBA00023136"/>
    </source>
</evidence>
<dbReference type="Proteomes" id="UP000638188">
    <property type="component" value="Unassembled WGS sequence"/>
</dbReference>
<accession>A0ABQ1PAA8</accession>
<keyword evidence="5 9" id="KW-0472">Membrane</keyword>
<dbReference type="InterPro" id="IPR004090">
    <property type="entry name" value="Chemotax_Me-accpt_rcpt"/>
</dbReference>
<dbReference type="Pfam" id="PF00015">
    <property type="entry name" value="MCPsignal"/>
    <property type="match status" value="1"/>
</dbReference>
<evidence type="ECO:0000256" key="3">
    <source>
        <dbReference type="ARBA" id="ARBA00022692"/>
    </source>
</evidence>
<keyword evidence="4 9" id="KW-1133">Transmembrane helix</keyword>
<dbReference type="CDD" id="cd11386">
    <property type="entry name" value="MCP_signal"/>
    <property type="match status" value="1"/>
</dbReference>